<protein>
    <submittedName>
        <fullName evidence="1">Uncharacterized protein</fullName>
    </submittedName>
</protein>
<evidence type="ECO:0000313" key="1">
    <source>
        <dbReference type="EMBL" id="KAK2663140.1"/>
    </source>
</evidence>
<organism evidence="1 2">
    <name type="scientific">Dipteronia dyeriana</name>
    <dbReference type="NCBI Taxonomy" id="168575"/>
    <lineage>
        <taxon>Eukaryota</taxon>
        <taxon>Viridiplantae</taxon>
        <taxon>Streptophyta</taxon>
        <taxon>Embryophyta</taxon>
        <taxon>Tracheophyta</taxon>
        <taxon>Spermatophyta</taxon>
        <taxon>Magnoliopsida</taxon>
        <taxon>eudicotyledons</taxon>
        <taxon>Gunneridae</taxon>
        <taxon>Pentapetalae</taxon>
        <taxon>rosids</taxon>
        <taxon>malvids</taxon>
        <taxon>Sapindales</taxon>
        <taxon>Sapindaceae</taxon>
        <taxon>Hippocastanoideae</taxon>
        <taxon>Acereae</taxon>
        <taxon>Dipteronia</taxon>
    </lineage>
</organism>
<accession>A0AAD9XPS3</accession>
<dbReference type="PANTHER" id="PTHR31286:SF167">
    <property type="entry name" value="OS09G0268800 PROTEIN"/>
    <property type="match status" value="1"/>
</dbReference>
<name>A0AAD9XPS3_9ROSI</name>
<comment type="caution">
    <text evidence="1">The sequence shown here is derived from an EMBL/GenBank/DDBJ whole genome shotgun (WGS) entry which is preliminary data.</text>
</comment>
<keyword evidence="2" id="KW-1185">Reference proteome</keyword>
<reference evidence="1" key="1">
    <citation type="journal article" date="2023" name="Plant J.">
        <title>Genome sequences and population genomics provide insights into the demographic history, inbreeding, and mutation load of two 'living fossil' tree species of Dipteronia.</title>
        <authorList>
            <person name="Feng Y."/>
            <person name="Comes H.P."/>
            <person name="Chen J."/>
            <person name="Zhu S."/>
            <person name="Lu R."/>
            <person name="Zhang X."/>
            <person name="Li P."/>
            <person name="Qiu J."/>
            <person name="Olsen K.M."/>
            <person name="Qiu Y."/>
        </authorList>
    </citation>
    <scope>NUCLEOTIDE SEQUENCE</scope>
    <source>
        <strain evidence="1">KIB01</strain>
    </source>
</reference>
<dbReference type="Proteomes" id="UP001280121">
    <property type="component" value="Unassembled WGS sequence"/>
</dbReference>
<dbReference type="AlphaFoldDB" id="A0AAD9XPS3"/>
<proteinExistence type="predicted"/>
<evidence type="ECO:0000313" key="2">
    <source>
        <dbReference type="Proteomes" id="UP001280121"/>
    </source>
</evidence>
<dbReference type="PANTHER" id="PTHR31286">
    <property type="entry name" value="GLYCINE-RICH CELL WALL STRUCTURAL PROTEIN 1.8-LIKE"/>
    <property type="match status" value="1"/>
</dbReference>
<sequence>MTKEMGEFVGRLIGDLVDIDVGSTGECFGKYLRVLVAIDISKPLTRFLRLDLSKDGKESLLLLHYEKLPDYCFHCVWCHTYAGCALRRDGNIHGVDTEFDFGPWMHASSPLAIIRLRLATVLHEERLLYLD</sequence>
<dbReference type="EMBL" id="JANJYI010000001">
    <property type="protein sequence ID" value="KAK2663140.1"/>
    <property type="molecule type" value="Genomic_DNA"/>
</dbReference>
<dbReference type="InterPro" id="IPR040256">
    <property type="entry name" value="At4g02000-like"/>
</dbReference>
<gene>
    <name evidence="1" type="ORF">Ddye_001714</name>
</gene>